<proteinExistence type="predicted"/>
<evidence type="ECO:0000313" key="2">
    <source>
        <dbReference type="Proteomes" id="UP001168552"/>
    </source>
</evidence>
<keyword evidence="2" id="KW-1185">Reference proteome</keyword>
<dbReference type="Proteomes" id="UP001168552">
    <property type="component" value="Unassembled WGS sequence"/>
</dbReference>
<accession>A0ABT8F3Q0</accession>
<name>A0ABT8F3Q0_9BACT</name>
<dbReference type="InterPro" id="IPR009359">
    <property type="entry name" value="PaaB"/>
</dbReference>
<dbReference type="RefSeq" id="WP_320003513.1">
    <property type="nucleotide sequence ID" value="NZ_JAUHJS010000002.1"/>
</dbReference>
<dbReference type="Pfam" id="PF06243">
    <property type="entry name" value="PaaB"/>
    <property type="match status" value="2"/>
</dbReference>
<reference evidence="1" key="1">
    <citation type="submission" date="2023-06" db="EMBL/GenBank/DDBJ databases">
        <title>Cytophagales bacterium Strain LB-30, isolated from soil.</title>
        <authorList>
            <person name="Liu B."/>
        </authorList>
    </citation>
    <scope>NUCLEOTIDE SEQUENCE</scope>
    <source>
        <strain evidence="1">LB-30</strain>
    </source>
</reference>
<comment type="caution">
    <text evidence="1">The sequence shown here is derived from an EMBL/GenBank/DDBJ whole genome shotgun (WGS) entry which is preliminary data.</text>
</comment>
<evidence type="ECO:0000313" key="1">
    <source>
        <dbReference type="EMBL" id="MDN4164989.1"/>
    </source>
</evidence>
<gene>
    <name evidence="1" type="ORF">QWY31_05715</name>
</gene>
<dbReference type="EMBL" id="JAUHJS010000002">
    <property type="protein sequence ID" value="MDN4164989.1"/>
    <property type="molecule type" value="Genomic_DNA"/>
</dbReference>
<organism evidence="1 2">
    <name type="scientific">Shiella aurantiaca</name>
    <dbReference type="NCBI Taxonomy" id="3058365"/>
    <lineage>
        <taxon>Bacteria</taxon>
        <taxon>Pseudomonadati</taxon>
        <taxon>Bacteroidota</taxon>
        <taxon>Cytophagia</taxon>
        <taxon>Cytophagales</taxon>
        <taxon>Shiellaceae</taxon>
        <taxon>Shiella</taxon>
    </lineage>
</organism>
<dbReference type="Gene3D" id="3.10.20.520">
    <property type="entry name" value="Phenylacetic acid degradation B"/>
    <property type="match status" value="2"/>
</dbReference>
<dbReference type="InterPro" id="IPR038693">
    <property type="entry name" value="PaaB_sf"/>
</dbReference>
<protein>
    <submittedName>
        <fullName evidence="1">Phenylacetic acid degradation b</fullName>
    </submittedName>
</protein>
<sequence length="208" mass="23878">MQSLDPRVNRLPIPESWGELRAKTPLDQLETYEVFHQAKPDKAFEHAGIVHAPNDDMAFLFGKEQYSRRGNTCSGIWTVATHKVMVTPYTEGDTSLYDLFEGEQQHAAQTEAYEIFHLKKRGKQHVHAGTVQASSYDDALAVAQATLNDGKMVYNAWVIKSSDFFKSNAEDVDMWNTLYEKKYREAIDYRAQDKINQFKEEQNLQNHG</sequence>